<name>A0ABC8RTL8_9AQUA</name>
<evidence type="ECO:0000313" key="4">
    <source>
        <dbReference type="EMBL" id="CAK9145362.1"/>
    </source>
</evidence>
<dbReference type="Gene3D" id="3.30.559.10">
    <property type="entry name" value="Chloramphenicol acetyltransferase-like domain"/>
    <property type="match status" value="4"/>
</dbReference>
<comment type="similarity">
    <text evidence="1">Belongs to the plant acyltransferase family.</text>
</comment>
<dbReference type="AlphaFoldDB" id="A0ABC8RTL8"/>
<dbReference type="EMBL" id="CAUOFW020001480">
    <property type="protein sequence ID" value="CAK9145362.1"/>
    <property type="molecule type" value="Genomic_DNA"/>
</dbReference>
<keyword evidence="3" id="KW-0012">Acyltransferase</keyword>
<organism evidence="4 5">
    <name type="scientific">Ilex paraguariensis</name>
    <name type="common">yerba mate</name>
    <dbReference type="NCBI Taxonomy" id="185542"/>
    <lineage>
        <taxon>Eukaryota</taxon>
        <taxon>Viridiplantae</taxon>
        <taxon>Streptophyta</taxon>
        <taxon>Embryophyta</taxon>
        <taxon>Tracheophyta</taxon>
        <taxon>Spermatophyta</taxon>
        <taxon>Magnoliopsida</taxon>
        <taxon>eudicotyledons</taxon>
        <taxon>Gunneridae</taxon>
        <taxon>Pentapetalae</taxon>
        <taxon>asterids</taxon>
        <taxon>campanulids</taxon>
        <taxon>Aquifoliales</taxon>
        <taxon>Aquifoliaceae</taxon>
        <taxon>Ilex</taxon>
    </lineage>
</organism>
<dbReference type="InterPro" id="IPR023213">
    <property type="entry name" value="CAT-like_dom_sf"/>
</dbReference>
<comment type="caution">
    <text evidence="4">The sequence shown here is derived from an EMBL/GenBank/DDBJ whole genome shotgun (WGS) entry which is preliminary data.</text>
</comment>
<keyword evidence="5" id="KW-1185">Reference proteome</keyword>
<gene>
    <name evidence="4" type="ORF">ILEXP_LOCUS13171</name>
</gene>
<proteinExistence type="inferred from homology"/>
<keyword evidence="2" id="KW-0808">Transferase</keyword>
<accession>A0ABC8RTL8</accession>
<sequence length="343" mass="38105">MKVGIISRELTKPSSPTPSELRDFKLSFIDECIPPTYVPLILYYSYDENSNIKQSEMSNRLKESLSKVLMQFYPLAGRMKSQIAIDCNDEGVYYIEARVEAHLSDVMGLCTFINAWASMASGESNKERPIFNSSSLFPPRGSPDSWVGTRNPAIQHPVQKFVAKRFDFTATAIAALKAQVEISSIKLQPTRLEVVSALLWKCCMAAIGNKNSTTSVACLPVNLRRRMVPSLPDNSFGNIFAMANTVTRGETDFASLVGKLISQEGVEVFKISSWCRFPIYEVDFGWGKPTWVTTASSSRGNCIFLLDSRSAGGVEAWVILVEEAMEKLEQDVELQAFTTPSCK</sequence>
<reference evidence="4 5" key="1">
    <citation type="submission" date="2024-02" db="EMBL/GenBank/DDBJ databases">
        <authorList>
            <person name="Vignale AGUSTIN F."/>
            <person name="Sosa J E."/>
            <person name="Modenutti C."/>
        </authorList>
    </citation>
    <scope>NUCLEOTIDE SEQUENCE [LARGE SCALE GENOMIC DNA]</scope>
</reference>
<dbReference type="PANTHER" id="PTHR31623:SF27">
    <property type="entry name" value="VINORINE SYNTHASE-LIKE"/>
    <property type="match status" value="1"/>
</dbReference>
<evidence type="ECO:0000256" key="2">
    <source>
        <dbReference type="ARBA" id="ARBA00022679"/>
    </source>
</evidence>
<dbReference type="PANTHER" id="PTHR31623">
    <property type="entry name" value="F21J9.9"/>
    <property type="match status" value="1"/>
</dbReference>
<evidence type="ECO:0000313" key="5">
    <source>
        <dbReference type="Proteomes" id="UP001642360"/>
    </source>
</evidence>
<dbReference type="Pfam" id="PF02458">
    <property type="entry name" value="Transferase"/>
    <property type="match status" value="2"/>
</dbReference>
<evidence type="ECO:0000256" key="3">
    <source>
        <dbReference type="ARBA" id="ARBA00023315"/>
    </source>
</evidence>
<dbReference type="GO" id="GO:0016746">
    <property type="term" value="F:acyltransferase activity"/>
    <property type="evidence" value="ECO:0007669"/>
    <property type="project" value="UniProtKB-KW"/>
</dbReference>
<protein>
    <submittedName>
        <fullName evidence="4">Uncharacterized protein</fullName>
    </submittedName>
</protein>
<dbReference type="Proteomes" id="UP001642360">
    <property type="component" value="Unassembled WGS sequence"/>
</dbReference>
<evidence type="ECO:0000256" key="1">
    <source>
        <dbReference type="ARBA" id="ARBA00009861"/>
    </source>
</evidence>